<evidence type="ECO:0000256" key="3">
    <source>
        <dbReference type="ARBA" id="ARBA00022729"/>
    </source>
</evidence>
<evidence type="ECO:0000313" key="7">
    <source>
        <dbReference type="Proteomes" id="UP000095039"/>
    </source>
</evidence>
<dbReference type="Pfam" id="PF02839">
    <property type="entry name" value="CBM_5_12"/>
    <property type="match status" value="2"/>
</dbReference>
<evidence type="ECO:0000313" key="6">
    <source>
        <dbReference type="EMBL" id="OEE60980.1"/>
    </source>
</evidence>
<dbReference type="GO" id="GO:0005576">
    <property type="term" value="C:extracellular region"/>
    <property type="evidence" value="ECO:0007669"/>
    <property type="project" value="InterPro"/>
</dbReference>
<dbReference type="GO" id="GO:0004553">
    <property type="term" value="F:hydrolase activity, hydrolyzing O-glycosyl compounds"/>
    <property type="evidence" value="ECO:0007669"/>
    <property type="project" value="InterPro"/>
</dbReference>
<dbReference type="SUPFAM" id="SSF51055">
    <property type="entry name" value="Carbohydrate binding domain"/>
    <property type="match status" value="2"/>
</dbReference>
<accession>A0A1E5C647</accession>
<dbReference type="Gene3D" id="2.10.10.20">
    <property type="entry name" value="Carbohydrate-binding module superfamily 5/12"/>
    <property type="match status" value="2"/>
</dbReference>
<dbReference type="EMBL" id="AJWN02000057">
    <property type="protein sequence ID" value="OEE60980.1"/>
    <property type="molecule type" value="Genomic_DNA"/>
</dbReference>
<dbReference type="GO" id="GO:0008061">
    <property type="term" value="F:chitin binding"/>
    <property type="evidence" value="ECO:0007669"/>
    <property type="project" value="UniProtKB-KW"/>
</dbReference>
<dbReference type="InterPro" id="IPR004302">
    <property type="entry name" value="Cellulose/chitin-bd_N"/>
</dbReference>
<evidence type="ECO:0000256" key="4">
    <source>
        <dbReference type="ARBA" id="ARBA00022801"/>
    </source>
</evidence>
<dbReference type="InterPro" id="IPR014756">
    <property type="entry name" value="Ig_E-set"/>
</dbReference>
<dbReference type="PANTHER" id="PTHR34823:SF1">
    <property type="entry name" value="CHITIN-BINDING TYPE-4 DOMAIN-CONTAINING PROTEIN"/>
    <property type="match status" value="1"/>
</dbReference>
<sequence>MSRTRLLPYVAVASAVSSVMVPQIVSAHGYMDYPPARQEVCARDGGYWDSTSGSTIPNAACRTAFQESGWYPFVQKPEFAKLVSNFNSQGAVEAAIPDGTLCAAADAKKAGIDIPSAEWQTTPIDPAANGKLTLLYRASTPHNPSFWKIYLSNPGYSPAADALAWTDLELIAEFDNVPVVVINDTKYYQMQVTLPTDRSGNAVLYSRWQRDDAAGEGFYNCSDISFGGDVVAPTWSSIGSFVKSTDDALAGDTVWFRVFDGNGSETVFEKLSIDTSNAAESVWAAQIAEAVNAASASAQIGKQAEDGTVKWDSADLYGNLVYVKDKNASFQLEVKKPATNTAPTLNAPSAVNVDSEQRVSVSVSATDAENDAISFTTSTGTLTSNGNTATISYLAPKTTTDIMDQITVIASDGTTTSQAVITINVKGSGPIGDSDWALAKVYVAGDSVLHLGITYTAQWWNKGEEPGASSAWIAESGASQDWSKSLAYSGGDLVTFKGKSFKAKWWTKGDLPSNGGPWAEVN</sequence>
<dbReference type="GO" id="GO:0005975">
    <property type="term" value="P:carbohydrate metabolic process"/>
    <property type="evidence" value="ECO:0007669"/>
    <property type="project" value="InterPro"/>
</dbReference>
<keyword evidence="4" id="KW-0378">Hydrolase</keyword>
<gene>
    <name evidence="6" type="ORF">A1OK_21455</name>
</gene>
<dbReference type="Gene3D" id="3.30.70.2150">
    <property type="match status" value="1"/>
</dbReference>
<keyword evidence="7" id="KW-1185">Reference proteome</keyword>
<dbReference type="Proteomes" id="UP000095039">
    <property type="component" value="Unassembled WGS sequence"/>
</dbReference>
<dbReference type="InterPro" id="IPR041029">
    <property type="entry name" value="GbpA_2"/>
</dbReference>
<evidence type="ECO:0000259" key="5">
    <source>
        <dbReference type="SMART" id="SM00495"/>
    </source>
</evidence>
<organism evidence="6 7">
    <name type="scientific">Enterovibrio norvegicus FF-454</name>
    <dbReference type="NCBI Taxonomy" id="1185651"/>
    <lineage>
        <taxon>Bacteria</taxon>
        <taxon>Pseudomonadati</taxon>
        <taxon>Pseudomonadota</taxon>
        <taxon>Gammaproteobacteria</taxon>
        <taxon>Vibrionales</taxon>
        <taxon>Vibrionaceae</taxon>
        <taxon>Enterovibrio</taxon>
    </lineage>
</organism>
<feature type="domain" description="Chitin-binding type-3" evidence="5">
    <location>
        <begin position="433"/>
        <end position="475"/>
    </location>
</feature>
<dbReference type="AlphaFoldDB" id="A0A1E5C647"/>
<dbReference type="CDD" id="cd21177">
    <property type="entry name" value="LPMO_AA10"/>
    <property type="match status" value="1"/>
</dbReference>
<name>A0A1E5C647_9GAMM</name>
<dbReference type="Gene3D" id="2.70.50.50">
    <property type="entry name" value="chitin-binding protein cbp21"/>
    <property type="match status" value="1"/>
</dbReference>
<reference evidence="6 7" key="1">
    <citation type="journal article" date="2012" name="Science">
        <title>Ecological populations of bacteria act as socially cohesive units of antibiotic production and resistance.</title>
        <authorList>
            <person name="Cordero O.X."/>
            <person name="Wildschutte H."/>
            <person name="Kirkup B."/>
            <person name="Proehl S."/>
            <person name="Ngo L."/>
            <person name="Hussain F."/>
            <person name="Le Roux F."/>
            <person name="Mincer T."/>
            <person name="Polz M.F."/>
        </authorList>
    </citation>
    <scope>NUCLEOTIDE SEQUENCE [LARGE SCALE GENOMIC DNA]</scope>
    <source>
        <strain evidence="6 7">FF-454</strain>
    </source>
</reference>
<protein>
    <submittedName>
        <fullName evidence="6">Spindolin</fullName>
    </submittedName>
</protein>
<keyword evidence="3" id="KW-0732">Signal</keyword>
<dbReference type="Pfam" id="PF03067">
    <property type="entry name" value="LPMO_10"/>
    <property type="match status" value="1"/>
</dbReference>
<keyword evidence="2" id="KW-0147">Chitin-binding</keyword>
<dbReference type="PANTHER" id="PTHR34823">
    <property type="entry name" value="GLCNAC-BINDING PROTEIN A"/>
    <property type="match status" value="1"/>
</dbReference>
<dbReference type="SMART" id="SM00495">
    <property type="entry name" value="ChtBD3"/>
    <property type="match status" value="2"/>
</dbReference>
<keyword evidence="1" id="KW-0964">Secreted</keyword>
<proteinExistence type="predicted"/>
<dbReference type="InterPro" id="IPR051024">
    <property type="entry name" value="GlcNAc_Chitin_IntDeg"/>
</dbReference>
<feature type="domain" description="Chitin-binding type-3" evidence="5">
    <location>
        <begin position="479"/>
        <end position="521"/>
    </location>
</feature>
<comment type="caution">
    <text evidence="6">The sequence shown here is derived from an EMBL/GenBank/DDBJ whole genome shotgun (WGS) entry which is preliminary data.</text>
</comment>
<evidence type="ECO:0000256" key="1">
    <source>
        <dbReference type="ARBA" id="ARBA00022525"/>
    </source>
</evidence>
<evidence type="ECO:0000256" key="2">
    <source>
        <dbReference type="ARBA" id="ARBA00022669"/>
    </source>
</evidence>
<dbReference type="InterPro" id="IPR003610">
    <property type="entry name" value="CBM5/12"/>
</dbReference>
<dbReference type="InterPro" id="IPR036573">
    <property type="entry name" value="CBM_sf_5/12"/>
</dbReference>
<dbReference type="GO" id="GO:0030246">
    <property type="term" value="F:carbohydrate binding"/>
    <property type="evidence" value="ECO:0007669"/>
    <property type="project" value="InterPro"/>
</dbReference>
<dbReference type="SUPFAM" id="SSF81296">
    <property type="entry name" value="E set domains"/>
    <property type="match status" value="1"/>
</dbReference>
<dbReference type="RefSeq" id="WP_016960083.1">
    <property type="nucleotide sequence ID" value="NZ_AJWN02000057.1"/>
</dbReference>
<dbReference type="CDD" id="cd12215">
    <property type="entry name" value="ChiC_BD"/>
    <property type="match status" value="2"/>
</dbReference>
<dbReference type="Pfam" id="PF18416">
    <property type="entry name" value="GbpA_2"/>
    <property type="match status" value="1"/>
</dbReference>